<evidence type="ECO:0000313" key="2">
    <source>
        <dbReference type="EMBL" id="MRX63329.1"/>
    </source>
</evidence>
<dbReference type="PANTHER" id="PTHR43300">
    <property type="entry name" value="ACETYLTRANSFERASE"/>
    <property type="match status" value="1"/>
</dbReference>
<reference evidence="2 3" key="1">
    <citation type="submission" date="2019-11" db="EMBL/GenBank/DDBJ databases">
        <title>Maribacter lutea sp. nov., a marine bacterium isolated from intertidal sand.</title>
        <authorList>
            <person name="Liu A."/>
        </authorList>
    </citation>
    <scope>NUCLEOTIDE SEQUENCE [LARGE SCALE GENOMIC DNA]</scope>
    <source>
        <strain evidence="2 3">RZ05</strain>
    </source>
</reference>
<dbReference type="InterPro" id="IPR050179">
    <property type="entry name" value="Trans_hexapeptide_repeat"/>
</dbReference>
<sequence length="194" mass="22210">MKGVIRNLRFYYLKNVKWKQYQIGSNFYTGMRVKLWAKNTLRIGKNFYIGRDSQIETDCVIGDNVIFANQVAVVGKYDHHFQQLGTPIRMASRIRDYHYDWKGLDCLTVIEDDVWIGYGSVIMGGVHIKKGSIIAAGSVVTKNTEPYGIYGGNPAKRLRDRFDSKADLEEHLSLEKAFLQKHKNYKGVSGIPKK</sequence>
<dbReference type="AlphaFoldDB" id="A0A6I2ML33"/>
<keyword evidence="3" id="KW-1185">Reference proteome</keyword>
<gene>
    <name evidence="2" type="ORF">GJ691_04015</name>
</gene>
<dbReference type="EMBL" id="WKJH01000002">
    <property type="protein sequence ID" value="MRX63329.1"/>
    <property type="molecule type" value="Genomic_DNA"/>
</dbReference>
<organism evidence="2 3">
    <name type="scientific">Maribacter luteus</name>
    <dbReference type="NCBI Taxonomy" id="2594478"/>
    <lineage>
        <taxon>Bacteria</taxon>
        <taxon>Pseudomonadati</taxon>
        <taxon>Bacteroidota</taxon>
        <taxon>Flavobacteriia</taxon>
        <taxon>Flavobacteriales</taxon>
        <taxon>Flavobacteriaceae</taxon>
        <taxon>Maribacter</taxon>
    </lineage>
</organism>
<protein>
    <submittedName>
        <fullName evidence="2">Acyltransferase</fullName>
    </submittedName>
</protein>
<keyword evidence="2" id="KW-0808">Transferase</keyword>
<dbReference type="InterPro" id="IPR001451">
    <property type="entry name" value="Hexapep"/>
</dbReference>
<comment type="caution">
    <text evidence="2">The sequence shown here is derived from an EMBL/GenBank/DDBJ whole genome shotgun (WGS) entry which is preliminary data.</text>
</comment>
<proteinExistence type="inferred from homology"/>
<comment type="similarity">
    <text evidence="1">Belongs to the transferase hexapeptide repeat family.</text>
</comment>
<dbReference type="CDD" id="cd04647">
    <property type="entry name" value="LbH_MAT_like"/>
    <property type="match status" value="1"/>
</dbReference>
<name>A0A6I2ML33_9FLAO</name>
<dbReference type="Proteomes" id="UP000443153">
    <property type="component" value="Unassembled WGS sequence"/>
</dbReference>
<dbReference type="Gene3D" id="2.160.10.10">
    <property type="entry name" value="Hexapeptide repeat proteins"/>
    <property type="match status" value="1"/>
</dbReference>
<evidence type="ECO:0000256" key="1">
    <source>
        <dbReference type="ARBA" id="ARBA00007274"/>
    </source>
</evidence>
<dbReference type="SUPFAM" id="SSF51161">
    <property type="entry name" value="Trimeric LpxA-like enzymes"/>
    <property type="match status" value="1"/>
</dbReference>
<dbReference type="PANTHER" id="PTHR43300:SF11">
    <property type="entry name" value="ACETYLTRANSFERASE RV3034C-RELATED"/>
    <property type="match status" value="1"/>
</dbReference>
<keyword evidence="2" id="KW-0012">Acyltransferase</keyword>
<dbReference type="Pfam" id="PF00132">
    <property type="entry name" value="Hexapep"/>
    <property type="match status" value="2"/>
</dbReference>
<accession>A0A6I2ML33</accession>
<dbReference type="GO" id="GO:0016746">
    <property type="term" value="F:acyltransferase activity"/>
    <property type="evidence" value="ECO:0007669"/>
    <property type="project" value="UniProtKB-KW"/>
</dbReference>
<evidence type="ECO:0000313" key="3">
    <source>
        <dbReference type="Proteomes" id="UP000443153"/>
    </source>
</evidence>
<dbReference type="InterPro" id="IPR011004">
    <property type="entry name" value="Trimer_LpxA-like_sf"/>
</dbReference>